<dbReference type="Proteomes" id="UP001254848">
    <property type="component" value="Unassembled WGS sequence"/>
</dbReference>
<dbReference type="PANTHER" id="PTHR32322">
    <property type="entry name" value="INNER MEMBRANE TRANSPORTER"/>
    <property type="match status" value="1"/>
</dbReference>
<comment type="subcellular location">
    <subcellularLocation>
        <location evidence="1">Membrane</location>
        <topology evidence="1">Multi-pass membrane protein</topology>
    </subcellularLocation>
</comment>
<dbReference type="InterPro" id="IPR037185">
    <property type="entry name" value="EmrE-like"/>
</dbReference>
<sequence>MIKPDKPARPDPIYFILLFVPLFWGGAFGVTKHVVAEIPPLTTAAVRFFLAGLLMTAWVAARGEWDWAPLKRRWGGVLLLALTGVFLYNIFFTVGMKYTSAINGALVIVVNPVTTAIVAVTLLGEPWSWRLVAGVALAFLGVLTTITRGSVETLAALSFSGGDLLMVGGVISWTAYTTIGKVVMKDVPPLLATSASTLAGSVLLLAATLAEDGWARLPAVSAQVAWEMVYLIVFPTVVAFFLYNVGIKRIGASRASAYINLMPVNAIWIAAVFYGETVTLAHLAGAALIISGLLLITVFDIRPSAAGHPLRQEE</sequence>
<dbReference type="SUPFAM" id="SSF103481">
    <property type="entry name" value="Multidrug resistance efflux transporter EmrE"/>
    <property type="match status" value="2"/>
</dbReference>
<organism evidence="8 9">
    <name type="scientific">Anaeroselena agilis</name>
    <dbReference type="NCBI Taxonomy" id="3063788"/>
    <lineage>
        <taxon>Bacteria</taxon>
        <taxon>Bacillati</taxon>
        <taxon>Bacillota</taxon>
        <taxon>Negativicutes</taxon>
        <taxon>Acetonemataceae</taxon>
        <taxon>Anaeroselena</taxon>
    </lineage>
</organism>
<dbReference type="InterPro" id="IPR050638">
    <property type="entry name" value="AA-Vitamin_Transporters"/>
</dbReference>
<feature type="transmembrane region" description="Helical" evidence="6">
    <location>
        <begin position="12"/>
        <end position="35"/>
    </location>
</feature>
<feature type="transmembrane region" description="Helical" evidence="6">
    <location>
        <begin position="257"/>
        <end position="274"/>
    </location>
</feature>
<keyword evidence="3 6" id="KW-0812">Transmembrane</keyword>
<keyword evidence="9" id="KW-1185">Reference proteome</keyword>
<accession>A0ABU3NZK1</accession>
<feature type="transmembrane region" description="Helical" evidence="6">
    <location>
        <begin position="131"/>
        <end position="148"/>
    </location>
</feature>
<feature type="transmembrane region" description="Helical" evidence="6">
    <location>
        <begin position="228"/>
        <end position="245"/>
    </location>
</feature>
<evidence type="ECO:0000256" key="2">
    <source>
        <dbReference type="ARBA" id="ARBA00007362"/>
    </source>
</evidence>
<reference evidence="8 9" key="1">
    <citation type="submission" date="2023-07" db="EMBL/GenBank/DDBJ databases">
        <title>The novel representative of Negativicutes class, Anaeroselena agilis gen. nov. sp. nov.</title>
        <authorList>
            <person name="Prokofeva M.I."/>
            <person name="Elcheninov A.G."/>
            <person name="Klyukina A."/>
            <person name="Kublanov I.V."/>
            <person name="Frolov E.N."/>
            <person name="Podosokorskaya O.A."/>
        </authorList>
    </citation>
    <scope>NUCLEOTIDE SEQUENCE [LARGE SCALE GENOMIC DNA]</scope>
    <source>
        <strain evidence="8 9">4137-cl</strain>
    </source>
</reference>
<dbReference type="RefSeq" id="WP_413780217.1">
    <property type="nucleotide sequence ID" value="NZ_JAUOZS010000001.1"/>
</dbReference>
<evidence type="ECO:0000256" key="1">
    <source>
        <dbReference type="ARBA" id="ARBA00004141"/>
    </source>
</evidence>
<proteinExistence type="inferred from homology"/>
<keyword evidence="4 6" id="KW-1133">Transmembrane helix</keyword>
<evidence type="ECO:0000256" key="6">
    <source>
        <dbReference type="SAM" id="Phobius"/>
    </source>
</evidence>
<feature type="transmembrane region" description="Helical" evidence="6">
    <location>
        <begin position="188"/>
        <end position="208"/>
    </location>
</feature>
<feature type="transmembrane region" description="Helical" evidence="6">
    <location>
        <begin position="101"/>
        <end position="124"/>
    </location>
</feature>
<evidence type="ECO:0000256" key="3">
    <source>
        <dbReference type="ARBA" id="ARBA00022692"/>
    </source>
</evidence>
<feature type="domain" description="EamA" evidence="7">
    <location>
        <begin position="14"/>
        <end position="146"/>
    </location>
</feature>
<dbReference type="Gene3D" id="1.10.3730.20">
    <property type="match status" value="1"/>
</dbReference>
<evidence type="ECO:0000259" key="7">
    <source>
        <dbReference type="Pfam" id="PF00892"/>
    </source>
</evidence>
<comment type="caution">
    <text evidence="8">The sequence shown here is derived from an EMBL/GenBank/DDBJ whole genome shotgun (WGS) entry which is preliminary data.</text>
</comment>
<evidence type="ECO:0000313" key="9">
    <source>
        <dbReference type="Proteomes" id="UP001254848"/>
    </source>
</evidence>
<evidence type="ECO:0000256" key="4">
    <source>
        <dbReference type="ARBA" id="ARBA00022989"/>
    </source>
</evidence>
<gene>
    <name evidence="8" type="ORF">Q4T40_10700</name>
</gene>
<name>A0ABU3NZK1_9FIRM</name>
<dbReference type="PANTHER" id="PTHR32322:SF2">
    <property type="entry name" value="EAMA DOMAIN-CONTAINING PROTEIN"/>
    <property type="match status" value="1"/>
</dbReference>
<feature type="transmembrane region" description="Helical" evidence="6">
    <location>
        <begin position="280"/>
        <end position="301"/>
    </location>
</feature>
<feature type="transmembrane region" description="Helical" evidence="6">
    <location>
        <begin position="154"/>
        <end position="176"/>
    </location>
</feature>
<dbReference type="EMBL" id="JAUOZS010000001">
    <property type="protein sequence ID" value="MDT8901713.1"/>
    <property type="molecule type" value="Genomic_DNA"/>
</dbReference>
<evidence type="ECO:0000313" key="8">
    <source>
        <dbReference type="EMBL" id="MDT8901713.1"/>
    </source>
</evidence>
<feature type="transmembrane region" description="Helical" evidence="6">
    <location>
        <begin position="73"/>
        <end position="95"/>
    </location>
</feature>
<dbReference type="InterPro" id="IPR000620">
    <property type="entry name" value="EamA_dom"/>
</dbReference>
<comment type="similarity">
    <text evidence="2">Belongs to the EamA transporter family.</text>
</comment>
<protein>
    <submittedName>
        <fullName evidence="8">DMT family transporter</fullName>
    </submittedName>
</protein>
<feature type="transmembrane region" description="Helical" evidence="6">
    <location>
        <begin position="41"/>
        <end position="61"/>
    </location>
</feature>
<evidence type="ECO:0000256" key="5">
    <source>
        <dbReference type="ARBA" id="ARBA00023136"/>
    </source>
</evidence>
<keyword evidence="5 6" id="KW-0472">Membrane</keyword>
<feature type="domain" description="EamA" evidence="7">
    <location>
        <begin position="162"/>
        <end position="297"/>
    </location>
</feature>
<dbReference type="Pfam" id="PF00892">
    <property type="entry name" value="EamA"/>
    <property type="match status" value="2"/>
</dbReference>